<evidence type="ECO:0000313" key="2">
    <source>
        <dbReference type="Proteomes" id="UP001150538"/>
    </source>
</evidence>
<dbReference type="EMBL" id="JANBPU010000348">
    <property type="protein sequence ID" value="KAJ1912411.1"/>
    <property type="molecule type" value="Genomic_DNA"/>
</dbReference>
<keyword evidence="2" id="KW-1185">Reference proteome</keyword>
<accession>A0A9W7ZVE6</accession>
<sequence>MSQGYQSLPSKISDLSKDQLNRIISYLPAKGFNSFKLTYDEQNCVDPEKFRESMKGILKKRRIDYIYATQPYHISDYGTGEYYYQPNAEEIAGFNERYNQVENFFSNTLLMMGNITRALDANKPQDEDLEDVKEAHQRCIMAVHRMWYIEMKVHFNGCFDVWIVSFLEEFAECVLQFGIVTKGRISLLGYKNPVLIKSKL</sequence>
<reference evidence="1" key="1">
    <citation type="submission" date="2022-07" db="EMBL/GenBank/DDBJ databases">
        <title>Phylogenomic reconstructions and comparative analyses of Kickxellomycotina fungi.</title>
        <authorList>
            <person name="Reynolds N.K."/>
            <person name="Stajich J.E."/>
            <person name="Barry K."/>
            <person name="Grigoriev I.V."/>
            <person name="Crous P."/>
            <person name="Smith M.E."/>
        </authorList>
    </citation>
    <scope>NUCLEOTIDE SEQUENCE</scope>
    <source>
        <strain evidence="1">NBRC 100468</strain>
    </source>
</reference>
<name>A0A9W7ZVE6_9FUNG</name>
<organism evidence="1 2">
    <name type="scientific">Mycoemilia scoparia</name>
    <dbReference type="NCBI Taxonomy" id="417184"/>
    <lineage>
        <taxon>Eukaryota</taxon>
        <taxon>Fungi</taxon>
        <taxon>Fungi incertae sedis</taxon>
        <taxon>Zoopagomycota</taxon>
        <taxon>Kickxellomycotina</taxon>
        <taxon>Kickxellomycetes</taxon>
        <taxon>Kickxellales</taxon>
        <taxon>Kickxellaceae</taxon>
        <taxon>Mycoemilia</taxon>
    </lineage>
</organism>
<gene>
    <name evidence="1" type="ORF">H4219_005616</name>
</gene>
<dbReference type="AlphaFoldDB" id="A0A9W7ZVE6"/>
<dbReference type="Proteomes" id="UP001150538">
    <property type="component" value="Unassembled WGS sequence"/>
</dbReference>
<protein>
    <submittedName>
        <fullName evidence="1">Uncharacterized protein</fullName>
    </submittedName>
</protein>
<comment type="caution">
    <text evidence="1">The sequence shown here is derived from an EMBL/GenBank/DDBJ whole genome shotgun (WGS) entry which is preliminary data.</text>
</comment>
<proteinExistence type="predicted"/>
<evidence type="ECO:0000313" key="1">
    <source>
        <dbReference type="EMBL" id="KAJ1912411.1"/>
    </source>
</evidence>